<proteinExistence type="inferred from homology"/>
<dbReference type="PANTHER" id="PTHR34582:SF5">
    <property type="entry name" value="UPF0702 TRANSMEMBRANE PROTEIN YETF"/>
    <property type="match status" value="1"/>
</dbReference>
<evidence type="ECO:0000313" key="11">
    <source>
        <dbReference type="EMBL" id="KZN96815.1"/>
    </source>
</evidence>
<dbReference type="EMBL" id="CP017703">
    <property type="protein sequence ID" value="ASS90562.1"/>
    <property type="molecule type" value="Genomic_DNA"/>
</dbReference>
<evidence type="ECO:0000256" key="1">
    <source>
        <dbReference type="ARBA" id="ARBA00004651"/>
    </source>
</evidence>
<gene>
    <name evidence="10" type="ORF">AP3564_10300</name>
    <name evidence="11" type="ORF">AZI98_06740</name>
</gene>
<feature type="transmembrane region" description="Helical" evidence="7">
    <location>
        <begin position="6"/>
        <end position="25"/>
    </location>
</feature>
<feature type="transmembrane region" description="Helical" evidence="7">
    <location>
        <begin position="58"/>
        <end position="78"/>
    </location>
</feature>
<name>A0A165Y7V1_9BACI</name>
<comment type="subcellular location">
    <subcellularLocation>
        <location evidence="1">Cell membrane</location>
        <topology evidence="1">Multi-pass membrane protein</topology>
    </subcellularLocation>
</comment>
<dbReference type="PANTHER" id="PTHR34582">
    <property type="entry name" value="UPF0702 TRANSMEMBRANE PROTEIN YCAP"/>
    <property type="match status" value="1"/>
</dbReference>
<accession>A0A161X0L2</accession>
<evidence type="ECO:0000259" key="9">
    <source>
        <dbReference type="Pfam" id="PF20730"/>
    </source>
</evidence>
<reference evidence="11 12" key="1">
    <citation type="submission" date="2016-04" db="EMBL/GenBank/DDBJ databases">
        <title>Draft genome sequence of Aeribacillus pallidus 8m3 from petroleum reservoir.</title>
        <authorList>
            <person name="Poltaraus A.B."/>
            <person name="Nazina T.N."/>
            <person name="Tourova T.P."/>
            <person name="Malakho S.M."/>
            <person name="Korshunova A.V."/>
            <person name="Sokolova D.S."/>
        </authorList>
    </citation>
    <scope>NUCLEOTIDE SEQUENCE [LARGE SCALE GENOMIC DNA]</scope>
    <source>
        <strain evidence="11 12">8m3</strain>
    </source>
</reference>
<dbReference type="AlphaFoldDB" id="A0A165Y7V1"/>
<dbReference type="Proteomes" id="UP000214606">
    <property type="component" value="Chromosome"/>
</dbReference>
<keyword evidence="3" id="KW-1003">Cell membrane</keyword>
<evidence type="ECO:0000313" key="13">
    <source>
        <dbReference type="Proteomes" id="UP000214606"/>
    </source>
</evidence>
<keyword evidence="12" id="KW-1185">Reference proteome</keyword>
<evidence type="ECO:0000313" key="10">
    <source>
        <dbReference type="EMBL" id="ASS90562.1"/>
    </source>
</evidence>
<dbReference type="STRING" id="33936.AZI98_06740"/>
<dbReference type="Gene3D" id="3.30.240.20">
    <property type="entry name" value="bsu07140 like domains"/>
    <property type="match status" value="2"/>
</dbReference>
<dbReference type="InterPro" id="IPR048454">
    <property type="entry name" value="YetF_N"/>
</dbReference>
<dbReference type="Pfam" id="PF20730">
    <property type="entry name" value="YetF_N"/>
    <property type="match status" value="1"/>
</dbReference>
<accession>A0A165Y7V1</accession>
<keyword evidence="4 7" id="KW-0812">Transmembrane</keyword>
<dbReference type="KEGG" id="apak:AP3564_10300"/>
<feature type="transmembrane region" description="Helical" evidence="7">
    <location>
        <begin position="32"/>
        <end position="52"/>
    </location>
</feature>
<reference evidence="10 13" key="2">
    <citation type="submission" date="2016-10" db="EMBL/GenBank/DDBJ databases">
        <title>The whole genome sequencing and assembly of Aeribacillus pallidus KCTC3564 strain.</title>
        <authorList>
            <person name="Lee Y.-J."/>
            <person name="Park M.-K."/>
            <person name="Yi H."/>
            <person name="Bahn Y.-S."/>
            <person name="Kim J.F."/>
            <person name="Lee D.-W."/>
        </authorList>
    </citation>
    <scope>NUCLEOTIDE SEQUENCE [LARGE SCALE GENOMIC DNA]</scope>
    <source>
        <strain evidence="10 13">KCTC3564</strain>
    </source>
</reference>
<evidence type="ECO:0000256" key="5">
    <source>
        <dbReference type="ARBA" id="ARBA00022989"/>
    </source>
</evidence>
<evidence type="ECO:0000256" key="4">
    <source>
        <dbReference type="ARBA" id="ARBA00022692"/>
    </source>
</evidence>
<dbReference type="RefSeq" id="WP_063387519.1">
    <property type="nucleotide sequence ID" value="NZ_CP017703.1"/>
</dbReference>
<dbReference type="GO" id="GO:0005886">
    <property type="term" value="C:plasma membrane"/>
    <property type="evidence" value="ECO:0007669"/>
    <property type="project" value="UniProtKB-SubCell"/>
</dbReference>
<dbReference type="EMBL" id="LWBR01000014">
    <property type="protein sequence ID" value="KZN96815.1"/>
    <property type="molecule type" value="Genomic_DNA"/>
</dbReference>
<protein>
    <recommendedName>
        <fullName evidence="14">DUF421 domain-containing protein</fullName>
    </recommendedName>
</protein>
<evidence type="ECO:0000256" key="6">
    <source>
        <dbReference type="ARBA" id="ARBA00023136"/>
    </source>
</evidence>
<evidence type="ECO:0008006" key="14">
    <source>
        <dbReference type="Google" id="ProtNLM"/>
    </source>
</evidence>
<dbReference type="Proteomes" id="UP000076476">
    <property type="component" value="Unassembled WGS sequence"/>
</dbReference>
<dbReference type="Pfam" id="PF04239">
    <property type="entry name" value="DUF421"/>
    <property type="match status" value="1"/>
</dbReference>
<dbReference type="OrthoDB" id="1076133at2"/>
<evidence type="ECO:0000313" key="12">
    <source>
        <dbReference type="Proteomes" id="UP000076476"/>
    </source>
</evidence>
<evidence type="ECO:0000256" key="7">
    <source>
        <dbReference type="SAM" id="Phobius"/>
    </source>
</evidence>
<feature type="domain" description="YetF C-terminal" evidence="8">
    <location>
        <begin position="80"/>
        <end position="214"/>
    </location>
</feature>
<keyword evidence="6 7" id="KW-0472">Membrane</keyword>
<evidence type="ECO:0000259" key="8">
    <source>
        <dbReference type="Pfam" id="PF04239"/>
    </source>
</evidence>
<sequence>MEFVAIATELVFGFFALFLLTKILGKTQITQITTFDFISALVLGELVGNAVYDVKMGVEKILFTVVIWGMLIYLLEFITQKWRRTRGILEGAPSMVIHKGKIIRDQLKKNKLDMNQLQHLLRAKGAFSIREVEYAVLETDGTISVLKKSEFDKPTRNDLNILSSPATIPYTIIVDGEVVSENLKEAGFDEKWLQQQLLAYSVEDAKDVFYAEWDQNNGLFVQKY</sequence>
<dbReference type="InterPro" id="IPR007353">
    <property type="entry name" value="DUF421"/>
</dbReference>
<evidence type="ECO:0000256" key="2">
    <source>
        <dbReference type="ARBA" id="ARBA00006448"/>
    </source>
</evidence>
<feature type="domain" description="YetF-like N-terminal transmembrane" evidence="9">
    <location>
        <begin position="4"/>
        <end position="78"/>
    </location>
</feature>
<organism evidence="11 12">
    <name type="scientific">Aeribacillus pallidus</name>
    <dbReference type="NCBI Taxonomy" id="33936"/>
    <lineage>
        <taxon>Bacteria</taxon>
        <taxon>Bacillati</taxon>
        <taxon>Bacillota</taxon>
        <taxon>Bacilli</taxon>
        <taxon>Bacillales</taxon>
        <taxon>Bacillaceae</taxon>
        <taxon>Aeribacillus</taxon>
    </lineage>
</organism>
<evidence type="ECO:0000256" key="3">
    <source>
        <dbReference type="ARBA" id="ARBA00022475"/>
    </source>
</evidence>
<keyword evidence="5 7" id="KW-1133">Transmembrane helix</keyword>
<comment type="similarity">
    <text evidence="2">Belongs to the UPF0702 family.</text>
</comment>
<dbReference type="InterPro" id="IPR023090">
    <property type="entry name" value="UPF0702_alpha/beta_dom_sf"/>
</dbReference>